<feature type="transmembrane region" description="Helical" evidence="2">
    <location>
        <begin position="7"/>
        <end position="28"/>
    </location>
</feature>
<name>A0A5B9VZ60_9BACT</name>
<evidence type="ECO:0000256" key="2">
    <source>
        <dbReference type="SAM" id="Phobius"/>
    </source>
</evidence>
<dbReference type="InterPro" id="IPR016024">
    <property type="entry name" value="ARM-type_fold"/>
</dbReference>
<keyword evidence="2" id="KW-0812">Transmembrane</keyword>
<dbReference type="RefSeq" id="WP_148593537.1">
    <property type="nucleotide sequence ID" value="NZ_CP042997.1"/>
</dbReference>
<keyword evidence="4" id="KW-1185">Reference proteome</keyword>
<evidence type="ECO:0000256" key="1">
    <source>
        <dbReference type="SAM" id="MobiDB-lite"/>
    </source>
</evidence>
<gene>
    <name evidence="3" type="ORF">OJF2_20700</name>
</gene>
<dbReference type="Gene3D" id="1.25.10.10">
    <property type="entry name" value="Leucine-rich Repeat Variant"/>
    <property type="match status" value="1"/>
</dbReference>
<sequence>MPERRRAGLIVGGIAGGALVAATAYFGLFNGRREAPSAPAAANPSWSEGSPLGTLAEGLRNSDPAALGIVANRSASQKNEAKKALTDQEAAEWVEVLGGLRAGIEKFTPPARATAALVAGNVMEKFAVEPAPACWSMALPPVHDVLAACLTDGESNVRYIALGEVGKLWVWLPGRTMAESEENLLGLWKEGLHAPVLRCLAGTDVRTRIGAVACLGLLPMDAAAAPAIPYLEDRESVDVRRQALVSFANRPTLLTEDLLLKRLHDDDETIRDSALVMLKARGLTQEQIHLGSLMVSPLPQQRASVINLIKERGDIDPLVWLLQLSHDADESVRVQSVAALADLKPSTVPIKRRLAEMARRDQSRSVREAASKFVPDLEETTASLPPLPGSPSLNPKAN</sequence>
<dbReference type="InterPro" id="IPR011989">
    <property type="entry name" value="ARM-like"/>
</dbReference>
<organism evidence="3 4">
    <name type="scientific">Aquisphaera giovannonii</name>
    <dbReference type="NCBI Taxonomy" id="406548"/>
    <lineage>
        <taxon>Bacteria</taxon>
        <taxon>Pseudomonadati</taxon>
        <taxon>Planctomycetota</taxon>
        <taxon>Planctomycetia</taxon>
        <taxon>Isosphaerales</taxon>
        <taxon>Isosphaeraceae</taxon>
        <taxon>Aquisphaera</taxon>
    </lineage>
</organism>
<keyword evidence="2" id="KW-1133">Transmembrane helix</keyword>
<dbReference type="SUPFAM" id="SSF48371">
    <property type="entry name" value="ARM repeat"/>
    <property type="match status" value="1"/>
</dbReference>
<dbReference type="OrthoDB" id="262255at2"/>
<feature type="compositionally biased region" description="Low complexity" evidence="1">
    <location>
        <begin position="37"/>
        <end position="47"/>
    </location>
</feature>
<protein>
    <submittedName>
        <fullName evidence="3">HEAT repeat protein</fullName>
    </submittedName>
</protein>
<evidence type="ECO:0000313" key="4">
    <source>
        <dbReference type="Proteomes" id="UP000324233"/>
    </source>
</evidence>
<evidence type="ECO:0000313" key="3">
    <source>
        <dbReference type="EMBL" id="QEH33568.1"/>
    </source>
</evidence>
<dbReference type="KEGG" id="agv:OJF2_20700"/>
<reference evidence="3 4" key="1">
    <citation type="submission" date="2019-08" db="EMBL/GenBank/DDBJ databases">
        <title>Deep-cultivation of Planctomycetes and their phenomic and genomic characterization uncovers novel biology.</title>
        <authorList>
            <person name="Wiegand S."/>
            <person name="Jogler M."/>
            <person name="Boedeker C."/>
            <person name="Pinto D."/>
            <person name="Vollmers J."/>
            <person name="Rivas-Marin E."/>
            <person name="Kohn T."/>
            <person name="Peeters S.H."/>
            <person name="Heuer A."/>
            <person name="Rast P."/>
            <person name="Oberbeckmann S."/>
            <person name="Bunk B."/>
            <person name="Jeske O."/>
            <person name="Meyerdierks A."/>
            <person name="Storesund J.E."/>
            <person name="Kallscheuer N."/>
            <person name="Luecker S."/>
            <person name="Lage O.M."/>
            <person name="Pohl T."/>
            <person name="Merkel B.J."/>
            <person name="Hornburger P."/>
            <person name="Mueller R.-W."/>
            <person name="Bruemmer F."/>
            <person name="Labrenz M."/>
            <person name="Spormann A.M."/>
            <person name="Op den Camp H."/>
            <person name="Overmann J."/>
            <person name="Amann R."/>
            <person name="Jetten M.S.M."/>
            <person name="Mascher T."/>
            <person name="Medema M.H."/>
            <person name="Devos D.P."/>
            <person name="Kaster A.-K."/>
            <person name="Ovreas L."/>
            <person name="Rohde M."/>
            <person name="Galperin M.Y."/>
            <person name="Jogler C."/>
        </authorList>
    </citation>
    <scope>NUCLEOTIDE SEQUENCE [LARGE SCALE GENOMIC DNA]</scope>
    <source>
        <strain evidence="3 4">OJF2</strain>
    </source>
</reference>
<dbReference type="Proteomes" id="UP000324233">
    <property type="component" value="Chromosome"/>
</dbReference>
<feature type="region of interest" description="Disordered" evidence="1">
    <location>
        <begin position="37"/>
        <end position="57"/>
    </location>
</feature>
<feature type="region of interest" description="Disordered" evidence="1">
    <location>
        <begin position="359"/>
        <end position="398"/>
    </location>
</feature>
<feature type="compositionally biased region" description="Basic and acidic residues" evidence="1">
    <location>
        <begin position="359"/>
        <end position="370"/>
    </location>
</feature>
<dbReference type="EMBL" id="CP042997">
    <property type="protein sequence ID" value="QEH33568.1"/>
    <property type="molecule type" value="Genomic_DNA"/>
</dbReference>
<dbReference type="AlphaFoldDB" id="A0A5B9VZ60"/>
<keyword evidence="2" id="KW-0472">Membrane</keyword>
<accession>A0A5B9VZ60</accession>
<proteinExistence type="predicted"/>